<dbReference type="GO" id="GO:0004523">
    <property type="term" value="F:RNA-DNA hybrid ribonuclease activity"/>
    <property type="evidence" value="ECO:0007669"/>
    <property type="project" value="InterPro"/>
</dbReference>
<dbReference type="RefSeq" id="XP_065961148.1">
    <property type="nucleotide sequence ID" value="XM_066109156.1"/>
</dbReference>
<dbReference type="Pfam" id="PF00075">
    <property type="entry name" value="RNase_H"/>
    <property type="match status" value="1"/>
</dbReference>
<evidence type="ECO:0000256" key="1">
    <source>
        <dbReference type="ARBA" id="ARBA00023125"/>
    </source>
</evidence>
<feature type="compositionally biased region" description="Basic and acidic residues" evidence="2">
    <location>
        <begin position="510"/>
        <end position="524"/>
    </location>
</feature>
<evidence type="ECO:0000259" key="3">
    <source>
        <dbReference type="PROSITE" id="PS50879"/>
    </source>
</evidence>
<feature type="compositionally biased region" description="Basic and acidic residues" evidence="2">
    <location>
        <begin position="489"/>
        <end position="503"/>
    </location>
</feature>
<evidence type="ECO:0000313" key="6">
    <source>
        <dbReference type="Proteomes" id="UP000245464"/>
    </source>
</evidence>
<feature type="region of interest" description="Disordered" evidence="2">
    <location>
        <begin position="489"/>
        <end position="524"/>
    </location>
</feature>
<dbReference type="Gene3D" id="3.30.420.10">
    <property type="entry name" value="Ribonuclease H-like superfamily/Ribonuclease H"/>
    <property type="match status" value="1"/>
</dbReference>
<dbReference type="InterPro" id="IPR050863">
    <property type="entry name" value="CenT-Element_Derived"/>
</dbReference>
<dbReference type="PANTHER" id="PTHR19303">
    <property type="entry name" value="TRANSPOSON"/>
    <property type="match status" value="1"/>
</dbReference>
<comment type="caution">
    <text evidence="5">The sequence shown here is derived from an EMBL/GenBank/DDBJ whole genome shotgun (WGS) entry which is preliminary data.</text>
</comment>
<dbReference type="AlphaFoldDB" id="A0A834RSE1"/>
<dbReference type="SMART" id="SM00674">
    <property type="entry name" value="CENPB"/>
    <property type="match status" value="1"/>
</dbReference>
<evidence type="ECO:0000313" key="5">
    <source>
        <dbReference type="EMBL" id="KAF7568782.1"/>
    </source>
</evidence>
<dbReference type="PROSITE" id="PS51253">
    <property type="entry name" value="HTH_CENPB"/>
    <property type="match status" value="1"/>
</dbReference>
<feature type="region of interest" description="Disordered" evidence="2">
    <location>
        <begin position="35"/>
        <end position="56"/>
    </location>
</feature>
<dbReference type="SUPFAM" id="SSF53098">
    <property type="entry name" value="Ribonuclease H-like"/>
    <property type="match status" value="1"/>
</dbReference>
<feature type="compositionally biased region" description="Basic and acidic residues" evidence="2">
    <location>
        <begin position="539"/>
        <end position="556"/>
    </location>
</feature>
<dbReference type="CDD" id="cd09276">
    <property type="entry name" value="Rnase_HI_RT_non_LTR"/>
    <property type="match status" value="1"/>
</dbReference>
<dbReference type="InterPro" id="IPR002156">
    <property type="entry name" value="RNaseH_domain"/>
</dbReference>
<dbReference type="InterPro" id="IPR004875">
    <property type="entry name" value="DDE_SF_endonuclease_dom"/>
</dbReference>
<feature type="domain" description="HTH CENPB-type" evidence="4">
    <location>
        <begin position="49"/>
        <end position="114"/>
    </location>
</feature>
<dbReference type="EMBL" id="NQIK02000007">
    <property type="protein sequence ID" value="KAF7568782.1"/>
    <property type="molecule type" value="Genomic_DNA"/>
</dbReference>
<dbReference type="PROSITE" id="PS50879">
    <property type="entry name" value="RNASE_H_1"/>
    <property type="match status" value="1"/>
</dbReference>
<dbReference type="GeneID" id="90957566"/>
<evidence type="ECO:0000259" key="4">
    <source>
        <dbReference type="PROSITE" id="PS51253"/>
    </source>
</evidence>
<dbReference type="InterPro" id="IPR006600">
    <property type="entry name" value="HTH_CenpB_DNA-bd_dom"/>
</dbReference>
<protein>
    <recommendedName>
        <fullName evidence="7">Pogo transposable element</fullName>
    </recommendedName>
</protein>
<dbReference type="GO" id="GO:0003677">
    <property type="term" value="F:DNA binding"/>
    <property type="evidence" value="ECO:0007669"/>
    <property type="project" value="UniProtKB-KW"/>
</dbReference>
<accession>A0A834RSE1</accession>
<dbReference type="PANTHER" id="PTHR19303:SF74">
    <property type="entry name" value="POGO TRANSPOSABLE ELEMENT WITH KRAB DOMAIN"/>
    <property type="match status" value="1"/>
</dbReference>
<dbReference type="InterPro" id="IPR036397">
    <property type="entry name" value="RNaseH_sf"/>
</dbReference>
<dbReference type="Pfam" id="PF03221">
    <property type="entry name" value="HTH_Tnp_Tc5"/>
    <property type="match status" value="1"/>
</dbReference>
<feature type="domain" description="RNase H type-1" evidence="3">
    <location>
        <begin position="723"/>
        <end position="859"/>
    </location>
</feature>
<dbReference type="KEGG" id="ptrr:90957566"/>
<keyword evidence="1" id="KW-0238">DNA-binding</keyword>
<feature type="region of interest" description="Disordered" evidence="2">
    <location>
        <begin position="539"/>
        <end position="607"/>
    </location>
</feature>
<organism evidence="5 6">
    <name type="scientific">Pyrenophora tritici-repentis</name>
    <dbReference type="NCBI Taxonomy" id="45151"/>
    <lineage>
        <taxon>Eukaryota</taxon>
        <taxon>Fungi</taxon>
        <taxon>Dikarya</taxon>
        <taxon>Ascomycota</taxon>
        <taxon>Pezizomycotina</taxon>
        <taxon>Dothideomycetes</taxon>
        <taxon>Pleosporomycetidae</taxon>
        <taxon>Pleosporales</taxon>
        <taxon>Pleosporineae</taxon>
        <taxon>Pleosporaceae</taxon>
        <taxon>Pyrenophora</taxon>
    </lineage>
</organism>
<name>A0A834RSE1_9PLEO</name>
<dbReference type="Pfam" id="PF03184">
    <property type="entry name" value="DDE_1"/>
    <property type="match status" value="1"/>
</dbReference>
<dbReference type="GO" id="GO:0005634">
    <property type="term" value="C:nucleus"/>
    <property type="evidence" value="ECO:0007669"/>
    <property type="project" value="TreeGrafter"/>
</dbReference>
<evidence type="ECO:0000256" key="2">
    <source>
        <dbReference type="SAM" id="MobiDB-lite"/>
    </source>
</evidence>
<reference evidence="5" key="1">
    <citation type="journal article" date="2018" name="BMC Genomics">
        <title>Comparative genomics of the wheat fungal pathogen Pyrenophora tritici-repentis reveals chromosomal variations and genome plasticity.</title>
        <authorList>
            <person name="Moolhuijzen P."/>
            <person name="See P.T."/>
            <person name="Hane J.K."/>
            <person name="Shi G."/>
            <person name="Liu Z."/>
            <person name="Oliver R.P."/>
            <person name="Moffat C.S."/>
        </authorList>
    </citation>
    <scope>NUCLEOTIDE SEQUENCE [LARGE SCALE GENOMIC DNA]</scope>
    <source>
        <strain evidence="5">M4</strain>
    </source>
</reference>
<proteinExistence type="predicted"/>
<dbReference type="Proteomes" id="UP000245464">
    <property type="component" value="Chromosome 7"/>
</dbReference>
<sequence>MDPIQAAIEDIENLEPGEQFSYTKIAAKHGVVRSTLTRRHQGQTSSERDKNFNQQKLNPQQELELVRYIEKLTKRGIPPTREMIRNFSSEVAHQQLSESWVTRFINRHEIHLISKWTSAMDRTRHLADSESKYRLYFELLHQKITEYHLEARDIYNMDEKGFLIGLIGRSKRIFSRRQWEKKEVRASLQDGSREFLTVLACCCADRSSLPPALIYAAKNGAIRSSWVEDIKAGEHEVFVSSSPTGWLNDNVGLAWLEQVFDRSTKQRSGRWRLLILDGHGSHLTMEFIKYCDRHRILLMILPPHSTHTLQPLDVVLFKPLSQAYSNELTNHLYKAQGLIPIKKGDFFPLFWSAWISSFTESLILKAFEATGIWPIDANVILRRFASTPEAERSSSSGLSDHDWRKLDRLVRAAVNDSHQYEARKLRLSVHHLSVQYELLKHKNEGLKEALQHKKKHRKKGKALNLQQRQEYHGGSVFWSPRKLREARAREAVRERDETEEKLQKLRSKKQREEARLQRQDELEERRVERQRLKEMRELERAEKAAERARQKERDAAKAIQLPQKGKRRASAATSSNNKRQKRVEAARAGAQVQEEPPAPPPKLTFPAWRTTPNAVLLREAAMPSAQVALEEAKLRFAVHLRTIDDKHPLTNRTTLPLVIRGRAAGNRRIPRSKVQRVAQLLPATPRNVLASPHFSDGSRQDPTQGQGKDIAAQNFTIWWESLGQETITVFSDGSEQQINGTRVVTYGYAIYQGQAAVATGQGSLNALSHVFDAEAIGACRGLKHALQLSLPSQREIVLCIDSTSVIWGIRGTAPTSSQWAFLQIHGAMEAYNVKTRWAPGHMKIVGNELADQLADSEAKDPHQPYGMAASPTRSGIRTVGRRLLEHTRDTWWQDKSSRLSAWYTQWQLPYDTRRTPAALWLPRRILAKVLMIRSTHGDFEWYHRKFNHEDTSKCLCGRPKTPEHLVFCKRATTHFKKWPLRPIVPPRTRQEGLAYLAQLIDQPQEFETFVKVTNSFYNE</sequence>
<gene>
    <name evidence="5" type="ORF">PtrM4_133950</name>
</gene>
<dbReference type="InterPro" id="IPR012337">
    <property type="entry name" value="RNaseH-like_sf"/>
</dbReference>
<evidence type="ECO:0008006" key="7">
    <source>
        <dbReference type="Google" id="ProtNLM"/>
    </source>
</evidence>